<dbReference type="AlphaFoldDB" id="A0A0F9LBD2"/>
<comment type="caution">
    <text evidence="1">The sequence shown here is derived from an EMBL/GenBank/DDBJ whole genome shotgun (WGS) entry which is preliminary data.</text>
</comment>
<gene>
    <name evidence="1" type="ORF">LCGC14_1600420</name>
</gene>
<protein>
    <submittedName>
        <fullName evidence="1">Uncharacterized protein</fullName>
    </submittedName>
</protein>
<dbReference type="EMBL" id="LAZR01012827">
    <property type="protein sequence ID" value="KKM24910.1"/>
    <property type="molecule type" value="Genomic_DNA"/>
</dbReference>
<sequence>MCFWIFVGVIMAWADIYRDKQGDIPETGSDSASHLEELDNPVDIPPMYRAEPAVLEAGRIIRGRSIAHFIPDG</sequence>
<proteinExistence type="predicted"/>
<reference evidence="1" key="1">
    <citation type="journal article" date="2015" name="Nature">
        <title>Complex archaea that bridge the gap between prokaryotes and eukaryotes.</title>
        <authorList>
            <person name="Spang A."/>
            <person name="Saw J.H."/>
            <person name="Jorgensen S.L."/>
            <person name="Zaremba-Niedzwiedzka K."/>
            <person name="Martijn J."/>
            <person name="Lind A.E."/>
            <person name="van Eijk R."/>
            <person name="Schleper C."/>
            <person name="Guy L."/>
            <person name="Ettema T.J."/>
        </authorList>
    </citation>
    <scope>NUCLEOTIDE SEQUENCE</scope>
</reference>
<accession>A0A0F9LBD2</accession>
<evidence type="ECO:0000313" key="1">
    <source>
        <dbReference type="EMBL" id="KKM24910.1"/>
    </source>
</evidence>
<name>A0A0F9LBD2_9ZZZZ</name>
<feature type="non-terminal residue" evidence="1">
    <location>
        <position position="73"/>
    </location>
</feature>
<organism evidence="1">
    <name type="scientific">marine sediment metagenome</name>
    <dbReference type="NCBI Taxonomy" id="412755"/>
    <lineage>
        <taxon>unclassified sequences</taxon>
        <taxon>metagenomes</taxon>
        <taxon>ecological metagenomes</taxon>
    </lineage>
</organism>